<proteinExistence type="predicted"/>
<dbReference type="EMBL" id="JACSPP010000006">
    <property type="protein sequence ID" value="MBD8039464.1"/>
    <property type="molecule type" value="Genomic_DNA"/>
</dbReference>
<accession>A0ABR8Y5H9</accession>
<dbReference type="SUPFAM" id="SSF52540">
    <property type="entry name" value="P-loop containing nucleoside triphosphate hydrolases"/>
    <property type="match status" value="1"/>
</dbReference>
<comment type="caution">
    <text evidence="4">The sequence shown here is derived from an EMBL/GenBank/DDBJ whole genome shotgun (WGS) entry which is preliminary data.</text>
</comment>
<keyword evidence="1" id="KW-0547">Nucleotide-binding</keyword>
<evidence type="ECO:0000256" key="2">
    <source>
        <dbReference type="ARBA" id="ARBA00022840"/>
    </source>
</evidence>
<name>A0ABR8Y5H9_9BACT</name>
<keyword evidence="5" id="KW-1185">Reference proteome</keyword>
<evidence type="ECO:0000313" key="4">
    <source>
        <dbReference type="EMBL" id="MBD8039464.1"/>
    </source>
</evidence>
<dbReference type="RefSeq" id="WP_087396088.1">
    <property type="nucleotide sequence ID" value="NZ_JACSPP010000006.1"/>
</dbReference>
<dbReference type="InterPro" id="IPR010488">
    <property type="entry name" value="Zeta_toxin_domain"/>
</dbReference>
<dbReference type="PANTHER" id="PTHR39206">
    <property type="entry name" value="SLL8004 PROTEIN"/>
    <property type="match status" value="1"/>
</dbReference>
<dbReference type="PANTHER" id="PTHR39206:SF1">
    <property type="entry name" value="SLL8004 PROTEIN"/>
    <property type="match status" value="1"/>
</dbReference>
<dbReference type="Pfam" id="PF06414">
    <property type="entry name" value="Zeta_toxin"/>
    <property type="match status" value="1"/>
</dbReference>
<dbReference type="Gene3D" id="3.40.50.300">
    <property type="entry name" value="P-loop containing nucleotide triphosphate hydrolases"/>
    <property type="match status" value="1"/>
</dbReference>
<organism evidence="4 5">
    <name type="scientific">Phocaeicola intestinalis</name>
    <dbReference type="NCBI Taxonomy" id="2762212"/>
    <lineage>
        <taxon>Bacteria</taxon>
        <taxon>Pseudomonadati</taxon>
        <taxon>Bacteroidota</taxon>
        <taxon>Bacteroidia</taxon>
        <taxon>Bacteroidales</taxon>
        <taxon>Bacteroidaceae</taxon>
        <taxon>Phocaeicola</taxon>
    </lineage>
</organism>
<reference evidence="4 5" key="1">
    <citation type="submission" date="2020-08" db="EMBL/GenBank/DDBJ databases">
        <title>A Genomic Blueprint of the Chicken Gut Microbiome.</title>
        <authorList>
            <person name="Gilroy R."/>
            <person name="Ravi A."/>
            <person name="Getino M."/>
            <person name="Pursley I."/>
            <person name="Horton D.L."/>
            <person name="Alikhan N.-F."/>
            <person name="Baker D."/>
            <person name="Gharbi K."/>
            <person name="Hall N."/>
            <person name="Watson M."/>
            <person name="Adriaenssens E.M."/>
            <person name="Foster-Nyarko E."/>
            <person name="Jarju S."/>
            <person name="Secka A."/>
            <person name="Antonio M."/>
            <person name="Oren A."/>
            <person name="Chaudhuri R."/>
            <person name="La Ragione R.M."/>
            <person name="Hildebrand F."/>
            <person name="Pallen M.J."/>
        </authorList>
    </citation>
    <scope>NUCLEOTIDE SEQUENCE [LARGE SCALE GENOMIC DNA]</scope>
    <source>
        <strain evidence="4 5">Sa1CVN1</strain>
    </source>
</reference>
<protein>
    <submittedName>
        <fullName evidence="4">Zeta toxin family protein</fullName>
    </submittedName>
</protein>
<dbReference type="Proteomes" id="UP000620874">
    <property type="component" value="Unassembled WGS sequence"/>
</dbReference>
<evidence type="ECO:0000259" key="3">
    <source>
        <dbReference type="Pfam" id="PF06414"/>
    </source>
</evidence>
<gene>
    <name evidence="4" type="ORF">H9625_03185</name>
</gene>
<evidence type="ECO:0000313" key="5">
    <source>
        <dbReference type="Proteomes" id="UP000620874"/>
    </source>
</evidence>
<evidence type="ECO:0000256" key="1">
    <source>
        <dbReference type="ARBA" id="ARBA00022741"/>
    </source>
</evidence>
<sequence length="198" mass="22855">METRPEFTVIAGANGAGKSRLSPYYLHCKSFDGDLLALNLRKEHPDWIERWISGTVASELQKQKDEAIAQHKDFAFETNFSNDLILNMIGEFKEAGYKISLLYFGLGSLEESTTRVMQRKLFGGHDVANEIIEYNFYEGIKRVQENLHLFDNITFVDGNSNYGEIVAIYIKKSAKHEITNQSYEWFNRFFAEAFDKLK</sequence>
<dbReference type="InterPro" id="IPR027417">
    <property type="entry name" value="P-loop_NTPase"/>
</dbReference>
<feature type="domain" description="Zeta toxin" evidence="3">
    <location>
        <begin position="3"/>
        <end position="156"/>
    </location>
</feature>
<keyword evidence="2" id="KW-0067">ATP-binding</keyword>